<organism evidence="2">
    <name type="scientific">Nicotiana tabacum</name>
    <name type="common">Common tobacco</name>
    <dbReference type="NCBI Taxonomy" id="4097"/>
    <lineage>
        <taxon>Eukaryota</taxon>
        <taxon>Viridiplantae</taxon>
        <taxon>Streptophyta</taxon>
        <taxon>Embryophyta</taxon>
        <taxon>Tracheophyta</taxon>
        <taxon>Spermatophyta</taxon>
        <taxon>Magnoliopsida</taxon>
        <taxon>eudicotyledons</taxon>
        <taxon>Gunneridae</taxon>
        <taxon>Pentapetalae</taxon>
        <taxon>asterids</taxon>
        <taxon>lamiids</taxon>
        <taxon>Solanales</taxon>
        <taxon>Solanaceae</taxon>
        <taxon>Nicotianoideae</taxon>
        <taxon>Nicotianeae</taxon>
        <taxon>Nicotiana</taxon>
    </lineage>
</organism>
<dbReference type="KEGG" id="nta:107790604"/>
<dbReference type="PANTHER" id="PTHR33223">
    <property type="entry name" value="CCHC-TYPE DOMAIN-CONTAINING PROTEIN"/>
    <property type="match status" value="1"/>
</dbReference>
<dbReference type="AlphaFoldDB" id="A0A1S3ZUE3"/>
<dbReference type="OMA" id="HTMEECA"/>
<dbReference type="OrthoDB" id="1468745at2759"/>
<name>A0A1S3ZUE3_TOBAC</name>
<dbReference type="Pfam" id="PF03732">
    <property type="entry name" value="Retrotrans_gag"/>
    <property type="match status" value="1"/>
</dbReference>
<proteinExistence type="predicted"/>
<accession>A0A1S3ZUE3</accession>
<evidence type="ECO:0000313" key="2">
    <source>
        <dbReference type="RefSeq" id="XP_016468040.1"/>
    </source>
</evidence>
<evidence type="ECO:0000259" key="1">
    <source>
        <dbReference type="Pfam" id="PF03732"/>
    </source>
</evidence>
<feature type="domain" description="Retrotransposon gag" evidence="1">
    <location>
        <begin position="5"/>
        <end position="86"/>
    </location>
</feature>
<reference evidence="2" key="1">
    <citation type="submission" date="2025-08" db="UniProtKB">
        <authorList>
            <consortium name="RefSeq"/>
        </authorList>
    </citation>
    <scope>IDENTIFICATION</scope>
</reference>
<dbReference type="InterPro" id="IPR005162">
    <property type="entry name" value="Retrotrans_gag_dom"/>
</dbReference>
<gene>
    <name evidence="2" type="primary">LOC107790604</name>
</gene>
<sequence length="286" mass="33368">MKGDLTWYLLLPKYSIDSFEMLADSFIKAYAGAKKVHARKTDIFRIAQGESELVREFVTRFQKERILLLVVPDEWASKVFTKGLNPRSSIASQKLKESFLEFQATTWEDVHNRSQFLPYERAKGRGRGFRSANRFSIDRRVDRCRTNRSLRDKKPSASRDISYPRLSKYNFNVSVVELVSAMRNIKKARFPKTMRSNPIQKDPNLWCEYHETNGHRTGDCRNLRDEVEPSLKNGHIREFISDWAKNNYDRNRDNVEPIKTGEDALRQMINMIFGGNEIDGVIFFAA</sequence>
<protein>
    <recommendedName>
        <fullName evidence="1">Retrotransposon gag domain-containing protein</fullName>
    </recommendedName>
</protein>
<dbReference type="PANTHER" id="PTHR33223:SF11">
    <property type="entry name" value="ELEMENT PROTEIN, PUTATIVE-RELATED"/>
    <property type="match status" value="1"/>
</dbReference>
<dbReference type="PaxDb" id="4097-A0A1S3ZUE3"/>
<dbReference type="RefSeq" id="XP_016468040.1">
    <property type="nucleotide sequence ID" value="XM_016612554.1"/>
</dbReference>